<evidence type="ECO:0000313" key="3">
    <source>
        <dbReference type="Proteomes" id="UP000314294"/>
    </source>
</evidence>
<feature type="region of interest" description="Disordered" evidence="1">
    <location>
        <begin position="26"/>
        <end position="70"/>
    </location>
</feature>
<dbReference type="EMBL" id="SRLO01001411">
    <property type="protein sequence ID" value="TNN38057.1"/>
    <property type="molecule type" value="Genomic_DNA"/>
</dbReference>
<comment type="caution">
    <text evidence="2">The sequence shown here is derived from an EMBL/GenBank/DDBJ whole genome shotgun (WGS) entry which is preliminary data.</text>
</comment>
<accession>A0A4Z2FA76</accession>
<reference evidence="2 3" key="1">
    <citation type="submission" date="2019-03" db="EMBL/GenBank/DDBJ databases">
        <title>First draft genome of Liparis tanakae, snailfish: a comprehensive survey of snailfish specific genes.</title>
        <authorList>
            <person name="Kim W."/>
            <person name="Song I."/>
            <person name="Jeong J.-H."/>
            <person name="Kim D."/>
            <person name="Kim S."/>
            <person name="Ryu S."/>
            <person name="Song J.Y."/>
            <person name="Lee S.K."/>
        </authorList>
    </citation>
    <scope>NUCLEOTIDE SEQUENCE [LARGE SCALE GENOMIC DNA]</scope>
    <source>
        <tissue evidence="2">Muscle</tissue>
    </source>
</reference>
<protein>
    <submittedName>
        <fullName evidence="2">Uncharacterized protein</fullName>
    </submittedName>
</protein>
<dbReference type="AlphaFoldDB" id="A0A4Z2FA76"/>
<feature type="compositionally biased region" description="Basic and acidic residues" evidence="1">
    <location>
        <begin position="27"/>
        <end position="47"/>
    </location>
</feature>
<keyword evidence="3" id="KW-1185">Reference proteome</keyword>
<evidence type="ECO:0000313" key="2">
    <source>
        <dbReference type="EMBL" id="TNN38057.1"/>
    </source>
</evidence>
<evidence type="ECO:0000256" key="1">
    <source>
        <dbReference type="SAM" id="MobiDB-lite"/>
    </source>
</evidence>
<organism evidence="2 3">
    <name type="scientific">Liparis tanakae</name>
    <name type="common">Tanaka's snailfish</name>
    <dbReference type="NCBI Taxonomy" id="230148"/>
    <lineage>
        <taxon>Eukaryota</taxon>
        <taxon>Metazoa</taxon>
        <taxon>Chordata</taxon>
        <taxon>Craniata</taxon>
        <taxon>Vertebrata</taxon>
        <taxon>Euteleostomi</taxon>
        <taxon>Actinopterygii</taxon>
        <taxon>Neopterygii</taxon>
        <taxon>Teleostei</taxon>
        <taxon>Neoteleostei</taxon>
        <taxon>Acanthomorphata</taxon>
        <taxon>Eupercaria</taxon>
        <taxon>Perciformes</taxon>
        <taxon>Cottioidei</taxon>
        <taxon>Cottales</taxon>
        <taxon>Liparidae</taxon>
        <taxon>Liparis</taxon>
    </lineage>
</organism>
<dbReference type="Proteomes" id="UP000314294">
    <property type="component" value="Unassembled WGS sequence"/>
</dbReference>
<name>A0A4Z2FA76_9TELE</name>
<proteinExistence type="predicted"/>
<sequence>MNCPKPGGNVRVVTSRVTSAGYTRRLTGRDGLRGTGTRRDPREKETLRSLPCGVGPEECAHPRMANAGSS</sequence>
<gene>
    <name evidence="2" type="ORF">EYF80_051772</name>
</gene>